<proteinExistence type="inferred from homology"/>
<evidence type="ECO:0000256" key="5">
    <source>
        <dbReference type="ARBA" id="ARBA00022692"/>
    </source>
</evidence>
<dbReference type="HAMAP" id="MF_00454">
    <property type="entry name" value="FluC"/>
    <property type="match status" value="1"/>
</dbReference>
<comment type="catalytic activity">
    <reaction evidence="13">
        <text>fluoride(in) = fluoride(out)</text>
        <dbReference type="Rhea" id="RHEA:76159"/>
        <dbReference type="ChEBI" id="CHEBI:17051"/>
    </reaction>
    <physiologicalReaction direction="left-to-right" evidence="13">
        <dbReference type="Rhea" id="RHEA:76160"/>
    </physiologicalReaction>
</comment>
<keyword evidence="2 14" id="KW-0813">Transport</keyword>
<feature type="transmembrane region" description="Helical" evidence="14">
    <location>
        <begin position="96"/>
        <end position="120"/>
    </location>
</feature>
<keyword evidence="8 14" id="KW-0915">Sodium</keyword>
<dbReference type="AlphaFoldDB" id="A0A194AKY4"/>
<evidence type="ECO:0000256" key="7">
    <source>
        <dbReference type="ARBA" id="ARBA00022989"/>
    </source>
</evidence>
<comment type="function">
    <text evidence="14">Fluoride-specific ion channel. Important for reducing fluoride concentration in the cell, thus reducing its toxicity.</text>
</comment>
<dbReference type="PANTHER" id="PTHR28259:SF18">
    <property type="entry name" value="FLUORIDE-SPECIFIC ION CHANNEL FLUC"/>
    <property type="match status" value="1"/>
</dbReference>
<evidence type="ECO:0000256" key="10">
    <source>
        <dbReference type="ARBA" id="ARBA00023136"/>
    </source>
</evidence>
<reference evidence="16" key="1">
    <citation type="submission" date="2016-06" db="EMBL/GenBank/DDBJ databases">
        <title>Draft genome sequence of Desulfoplanes formicivorans strain Pf12B.</title>
        <authorList>
            <person name="Watanabe M."/>
            <person name="Kojima H."/>
            <person name="Fukui M."/>
        </authorList>
    </citation>
    <scope>NUCLEOTIDE SEQUENCE [LARGE SCALE GENOMIC DNA]</scope>
    <source>
        <strain evidence="16">Pf12B</strain>
    </source>
</reference>
<comment type="similarity">
    <text evidence="12 14">Belongs to the fluoride channel Fluc/FEX (TC 1.A.43) family.</text>
</comment>
<evidence type="ECO:0000256" key="6">
    <source>
        <dbReference type="ARBA" id="ARBA00022723"/>
    </source>
</evidence>
<comment type="subcellular location">
    <subcellularLocation>
        <location evidence="1 14">Cell membrane</location>
        <topology evidence="1 14">Multi-pass membrane protein</topology>
    </subcellularLocation>
</comment>
<keyword evidence="10 14" id="KW-0472">Membrane</keyword>
<evidence type="ECO:0000256" key="9">
    <source>
        <dbReference type="ARBA" id="ARBA00023065"/>
    </source>
</evidence>
<keyword evidence="6 14" id="KW-0479">Metal-binding</keyword>
<evidence type="ECO:0000256" key="3">
    <source>
        <dbReference type="ARBA" id="ARBA00022475"/>
    </source>
</evidence>
<keyword evidence="9 14" id="KW-0406">Ion transport</keyword>
<dbReference type="GO" id="GO:0005886">
    <property type="term" value="C:plasma membrane"/>
    <property type="evidence" value="ECO:0007669"/>
    <property type="project" value="UniProtKB-SubCell"/>
</dbReference>
<feature type="transmembrane region" description="Helical" evidence="14">
    <location>
        <begin position="66"/>
        <end position="84"/>
    </location>
</feature>
<keyword evidence="5 14" id="KW-0812">Transmembrane</keyword>
<feature type="binding site" evidence="14">
    <location>
        <position position="77"/>
    </location>
    <ligand>
        <name>Na(+)</name>
        <dbReference type="ChEBI" id="CHEBI:29101"/>
        <note>structural</note>
    </ligand>
</feature>
<dbReference type="EMBL" id="BDFE01000020">
    <property type="protein sequence ID" value="GAU09905.1"/>
    <property type="molecule type" value="Genomic_DNA"/>
</dbReference>
<dbReference type="NCBIfam" id="TIGR00494">
    <property type="entry name" value="crcB"/>
    <property type="match status" value="1"/>
</dbReference>
<evidence type="ECO:0000313" key="16">
    <source>
        <dbReference type="Proteomes" id="UP000095200"/>
    </source>
</evidence>
<evidence type="ECO:0000256" key="12">
    <source>
        <dbReference type="ARBA" id="ARBA00035120"/>
    </source>
</evidence>
<dbReference type="InterPro" id="IPR003691">
    <property type="entry name" value="FluC"/>
</dbReference>
<evidence type="ECO:0000256" key="2">
    <source>
        <dbReference type="ARBA" id="ARBA00022448"/>
    </source>
</evidence>
<dbReference type="STRING" id="1592317.DPF_2641"/>
<keyword evidence="3 14" id="KW-1003">Cell membrane</keyword>
<name>A0A194AKY4_9BACT</name>
<dbReference type="GO" id="GO:0062054">
    <property type="term" value="F:fluoride channel activity"/>
    <property type="evidence" value="ECO:0007669"/>
    <property type="project" value="UniProtKB-UniRule"/>
</dbReference>
<keyword evidence="4" id="KW-0997">Cell inner membrane</keyword>
<organism evidence="15 16">
    <name type="scientific">Desulfoplanes formicivorans</name>
    <dbReference type="NCBI Taxonomy" id="1592317"/>
    <lineage>
        <taxon>Bacteria</taxon>
        <taxon>Pseudomonadati</taxon>
        <taxon>Thermodesulfobacteriota</taxon>
        <taxon>Desulfovibrionia</taxon>
        <taxon>Desulfovibrionales</taxon>
        <taxon>Desulfoplanaceae</taxon>
        <taxon>Desulfoplanes</taxon>
    </lineage>
</organism>
<comment type="caution">
    <text evidence="15">The sequence shown here is derived from an EMBL/GenBank/DDBJ whole genome shotgun (WGS) entry which is preliminary data.</text>
</comment>
<evidence type="ECO:0000313" key="15">
    <source>
        <dbReference type="EMBL" id="GAU09905.1"/>
    </source>
</evidence>
<keyword evidence="11 14" id="KW-0407">Ion channel</keyword>
<protein>
    <recommendedName>
        <fullName evidence="14">Fluoride-specific ion channel FluC</fullName>
    </recommendedName>
</protein>
<keyword evidence="16" id="KW-1185">Reference proteome</keyword>
<sequence>MKFLFIALAGGLGALCRYVLAGVVQEMAGQSFPLGTAIVNILGCFLFGFIVTLIDERMALPPGIKPYVLTGFMGAFTTFSTYAFETASLIRYSQWLLATANVLGQTVLGLVFLFVGMFVARAI</sequence>
<gene>
    <name evidence="14" type="primary">fluC</name>
    <name evidence="14" type="synonym">crcB</name>
    <name evidence="15" type="ORF">DPF_2641</name>
</gene>
<dbReference type="RefSeq" id="WP_069860126.1">
    <property type="nucleotide sequence ID" value="NZ_BDFE01000020.1"/>
</dbReference>
<feature type="binding site" evidence="14">
    <location>
        <position position="74"/>
    </location>
    <ligand>
        <name>Na(+)</name>
        <dbReference type="ChEBI" id="CHEBI:29101"/>
        <note>structural</note>
    </ligand>
</feature>
<keyword evidence="7 14" id="KW-1133">Transmembrane helix</keyword>
<dbReference type="PANTHER" id="PTHR28259">
    <property type="entry name" value="FLUORIDE EXPORT PROTEIN 1-RELATED"/>
    <property type="match status" value="1"/>
</dbReference>
<evidence type="ECO:0000256" key="13">
    <source>
        <dbReference type="ARBA" id="ARBA00035585"/>
    </source>
</evidence>
<evidence type="ECO:0000256" key="8">
    <source>
        <dbReference type="ARBA" id="ARBA00023053"/>
    </source>
</evidence>
<comment type="activity regulation">
    <text evidence="14">Na(+) is not transported, but it plays an essential structural role and its presence is essential for fluoride channel function.</text>
</comment>
<evidence type="ECO:0000256" key="14">
    <source>
        <dbReference type="HAMAP-Rule" id="MF_00454"/>
    </source>
</evidence>
<dbReference type="OrthoDB" id="9806299at2"/>
<feature type="transmembrane region" description="Helical" evidence="14">
    <location>
        <begin position="31"/>
        <end position="54"/>
    </location>
</feature>
<evidence type="ECO:0000256" key="4">
    <source>
        <dbReference type="ARBA" id="ARBA00022519"/>
    </source>
</evidence>
<evidence type="ECO:0000256" key="11">
    <source>
        <dbReference type="ARBA" id="ARBA00023303"/>
    </source>
</evidence>
<evidence type="ECO:0000256" key="1">
    <source>
        <dbReference type="ARBA" id="ARBA00004651"/>
    </source>
</evidence>
<dbReference type="GO" id="GO:0046872">
    <property type="term" value="F:metal ion binding"/>
    <property type="evidence" value="ECO:0007669"/>
    <property type="project" value="UniProtKB-KW"/>
</dbReference>
<dbReference type="GO" id="GO:0140114">
    <property type="term" value="P:cellular detoxification of fluoride"/>
    <property type="evidence" value="ECO:0007669"/>
    <property type="project" value="UniProtKB-UniRule"/>
</dbReference>
<accession>A0A194AKY4</accession>
<dbReference type="Pfam" id="PF02537">
    <property type="entry name" value="CRCB"/>
    <property type="match status" value="1"/>
</dbReference>
<dbReference type="Proteomes" id="UP000095200">
    <property type="component" value="Unassembled WGS sequence"/>
</dbReference>